<accession>A0A268AB15</accession>
<evidence type="ECO:0000313" key="1">
    <source>
        <dbReference type="EMBL" id="PAD21321.1"/>
    </source>
</evidence>
<dbReference type="AlphaFoldDB" id="A0A268AB15"/>
<proteinExistence type="predicted"/>
<gene>
    <name evidence="1" type="ORF">CHH64_09285</name>
</gene>
<dbReference type="RefSeq" id="WP_095260969.1">
    <property type="nucleotide sequence ID" value="NZ_NPBV01000015.1"/>
</dbReference>
<evidence type="ECO:0000313" key="2">
    <source>
        <dbReference type="Proteomes" id="UP000216013"/>
    </source>
</evidence>
<comment type="caution">
    <text evidence="1">The sequence shown here is derived from an EMBL/GenBank/DDBJ whole genome shotgun (WGS) entry which is preliminary data.</text>
</comment>
<organism evidence="1 2">
    <name type="scientific">Terribacillus saccharophilus</name>
    <dbReference type="NCBI Taxonomy" id="361277"/>
    <lineage>
        <taxon>Bacteria</taxon>
        <taxon>Bacillati</taxon>
        <taxon>Bacillota</taxon>
        <taxon>Bacilli</taxon>
        <taxon>Bacillales</taxon>
        <taxon>Bacillaceae</taxon>
        <taxon>Terribacillus</taxon>
    </lineage>
</organism>
<name>A0A268AB15_9BACI</name>
<dbReference type="Proteomes" id="UP000216013">
    <property type="component" value="Unassembled WGS sequence"/>
</dbReference>
<sequence length="162" mass="18114">MSEVKKSPSSKLLEGTIANIYAQPQPGGDSSIIASKKGLEILVEALNVAIELGKSEYTLYNSDLVPYQVLVMRNEESVNKAYWKKLQSPYTDKLPEGSGHLYGPTEYFDFGISNTAVLEKEITLEDVKYLSLKKEEVMRITLGCIEQGEKYGFPPKNKKKKS</sequence>
<dbReference type="EMBL" id="NPBV01000015">
    <property type="protein sequence ID" value="PAD21321.1"/>
    <property type="molecule type" value="Genomic_DNA"/>
</dbReference>
<protein>
    <submittedName>
        <fullName evidence="1">Uncharacterized protein</fullName>
    </submittedName>
</protein>
<reference evidence="1 2" key="1">
    <citation type="submission" date="2017-07" db="EMBL/GenBank/DDBJ databases">
        <title>Isolation and whole genome analysis of endospore-forming bacteria from heroin.</title>
        <authorList>
            <person name="Kalinowski J."/>
            <person name="Ahrens B."/>
            <person name="Al-Dilaimi A."/>
            <person name="Winkler A."/>
            <person name="Wibberg D."/>
            <person name="Schleenbecker U."/>
            <person name="Ruckert C."/>
            <person name="Wolfel R."/>
            <person name="Grass G."/>
        </authorList>
    </citation>
    <scope>NUCLEOTIDE SEQUENCE [LARGE SCALE GENOMIC DNA]</scope>
    <source>
        <strain evidence="1 2">7528</strain>
    </source>
</reference>